<feature type="region of interest" description="Disordered" evidence="1">
    <location>
        <begin position="1"/>
        <end position="26"/>
    </location>
</feature>
<reference evidence="2" key="1">
    <citation type="submission" date="2023-12" db="EMBL/GenBank/DDBJ databases">
        <title>Genome assembly of Anisodus tanguticus.</title>
        <authorList>
            <person name="Wang Y.-J."/>
        </authorList>
    </citation>
    <scope>NUCLEOTIDE SEQUENCE</scope>
    <source>
        <strain evidence="2">KB-2021</strain>
        <tissue evidence="2">Leaf</tissue>
    </source>
</reference>
<proteinExistence type="predicted"/>
<gene>
    <name evidence="2" type="ORF">RND71_014558</name>
</gene>
<accession>A0AAE1SC38</accession>
<evidence type="ECO:0000313" key="3">
    <source>
        <dbReference type="Proteomes" id="UP001291623"/>
    </source>
</evidence>
<sequence>MAKEGNLNVSTNPGGSNLLSSGIPKELETPPKLEAMMVATKLTFSTTSSEVKPTIADMVSGNQSQHQGLQLSYFPPVLKEVHNVSRLNLKGINAQTNKWKTTLIGYVIGGNPKFKEMLRFVYGVWTFFNTP</sequence>
<protein>
    <submittedName>
        <fullName evidence="2">Uncharacterized protein</fullName>
    </submittedName>
</protein>
<dbReference type="PANTHER" id="PTHR33233">
    <property type="entry name" value="ENDONUCLEASE/EXONUCLEASE/PHOSPHATASE"/>
    <property type="match status" value="1"/>
</dbReference>
<name>A0AAE1SC38_9SOLA</name>
<keyword evidence="3" id="KW-1185">Reference proteome</keyword>
<comment type="caution">
    <text evidence="2">The sequence shown here is derived from an EMBL/GenBank/DDBJ whole genome shotgun (WGS) entry which is preliminary data.</text>
</comment>
<organism evidence="2 3">
    <name type="scientific">Anisodus tanguticus</name>
    <dbReference type="NCBI Taxonomy" id="243964"/>
    <lineage>
        <taxon>Eukaryota</taxon>
        <taxon>Viridiplantae</taxon>
        <taxon>Streptophyta</taxon>
        <taxon>Embryophyta</taxon>
        <taxon>Tracheophyta</taxon>
        <taxon>Spermatophyta</taxon>
        <taxon>Magnoliopsida</taxon>
        <taxon>eudicotyledons</taxon>
        <taxon>Gunneridae</taxon>
        <taxon>Pentapetalae</taxon>
        <taxon>asterids</taxon>
        <taxon>lamiids</taxon>
        <taxon>Solanales</taxon>
        <taxon>Solanaceae</taxon>
        <taxon>Solanoideae</taxon>
        <taxon>Hyoscyameae</taxon>
        <taxon>Anisodus</taxon>
    </lineage>
</organism>
<evidence type="ECO:0000313" key="2">
    <source>
        <dbReference type="EMBL" id="KAK4366678.1"/>
    </source>
</evidence>
<dbReference type="PANTHER" id="PTHR33233:SF14">
    <property type="entry name" value="ENDONUCLEASE_EXONUCLEASE_PHOSPHATASE"/>
    <property type="match status" value="1"/>
</dbReference>
<dbReference type="EMBL" id="JAVYJV010000007">
    <property type="protein sequence ID" value="KAK4366678.1"/>
    <property type="molecule type" value="Genomic_DNA"/>
</dbReference>
<dbReference type="Proteomes" id="UP001291623">
    <property type="component" value="Unassembled WGS sequence"/>
</dbReference>
<dbReference type="AlphaFoldDB" id="A0AAE1SC38"/>
<feature type="compositionally biased region" description="Polar residues" evidence="1">
    <location>
        <begin position="7"/>
        <end position="20"/>
    </location>
</feature>
<evidence type="ECO:0000256" key="1">
    <source>
        <dbReference type="SAM" id="MobiDB-lite"/>
    </source>
</evidence>